<sequence length="119" mass="13136">MFIDANYEGDLMEQVGVPYRTGLDPYVVKGDPGSGLIACIGRTINDPPSLVGTADPFRVQAYNYRLCLTNVAANRVPFYKPAGYNESTYEILFRYIEAGYGGPFFTTQLMSNIKTDSNA</sequence>
<dbReference type="Proteomes" id="UP001152087">
    <property type="component" value="Unassembled WGS sequence"/>
</dbReference>
<evidence type="ECO:0000313" key="2">
    <source>
        <dbReference type="Proteomes" id="UP001152087"/>
    </source>
</evidence>
<evidence type="ECO:0000313" key="1">
    <source>
        <dbReference type="EMBL" id="KAJ4175875.1"/>
    </source>
</evidence>
<keyword evidence="2" id="KW-1185">Reference proteome</keyword>
<dbReference type="Pfam" id="PF12831">
    <property type="entry name" value="FAD_oxidored"/>
    <property type="match status" value="1"/>
</dbReference>
<dbReference type="AlphaFoldDB" id="A0A9W8QQ93"/>
<organism evidence="1 2">
    <name type="scientific">Fusarium falciforme</name>
    <dbReference type="NCBI Taxonomy" id="195108"/>
    <lineage>
        <taxon>Eukaryota</taxon>
        <taxon>Fungi</taxon>
        <taxon>Dikarya</taxon>
        <taxon>Ascomycota</taxon>
        <taxon>Pezizomycotina</taxon>
        <taxon>Sordariomycetes</taxon>
        <taxon>Hypocreomycetidae</taxon>
        <taxon>Hypocreales</taxon>
        <taxon>Nectriaceae</taxon>
        <taxon>Fusarium</taxon>
        <taxon>Fusarium solani species complex</taxon>
    </lineage>
</organism>
<name>A0A9W8QQ93_9HYPO</name>
<dbReference type="EMBL" id="JAOQAV010000294">
    <property type="protein sequence ID" value="KAJ4175875.1"/>
    <property type="molecule type" value="Genomic_DNA"/>
</dbReference>
<accession>A0A9W8QQ93</accession>
<reference evidence="1" key="1">
    <citation type="submission" date="2022-09" db="EMBL/GenBank/DDBJ databases">
        <title>Fusarium specimens isolated from Avocado Roots.</title>
        <authorList>
            <person name="Stajich J."/>
            <person name="Roper C."/>
            <person name="Heimlech-Rivalta G."/>
        </authorList>
    </citation>
    <scope>NUCLEOTIDE SEQUENCE</scope>
    <source>
        <strain evidence="1">A02</strain>
    </source>
</reference>
<protein>
    <submittedName>
        <fullName evidence="1">Uncharacterized protein</fullName>
    </submittedName>
</protein>
<gene>
    <name evidence="1" type="ORF">NW755_014713</name>
</gene>
<proteinExistence type="predicted"/>
<comment type="caution">
    <text evidence="1">The sequence shown here is derived from an EMBL/GenBank/DDBJ whole genome shotgun (WGS) entry which is preliminary data.</text>
</comment>